<dbReference type="EMBL" id="CAJZAF010000136">
    <property type="protein sequence ID" value="CAG9187763.1"/>
    <property type="molecule type" value="Genomic_DNA"/>
</dbReference>
<evidence type="ECO:0000313" key="2">
    <source>
        <dbReference type="Proteomes" id="UP000701702"/>
    </source>
</evidence>
<proteinExistence type="predicted"/>
<reference evidence="1 2" key="1">
    <citation type="submission" date="2021-08" db="EMBL/GenBank/DDBJ databases">
        <authorList>
            <person name="Peeters C."/>
        </authorList>
    </citation>
    <scope>NUCLEOTIDE SEQUENCE [LARGE SCALE GENOMIC DNA]</scope>
    <source>
        <strain evidence="1 2">LMG 23994</strain>
    </source>
</reference>
<keyword evidence="2" id="KW-1185">Reference proteome</keyword>
<sequence length="122" mass="13613">MTHEDHAMALDHFVGHGQRAVAALRGGKVDHHRARLHLLHGLFLQQHGCLAARDQRGGDDDIGLLGALVDQFGLAAHPVRRHRARIAAHALRNLAFFVGDERDVEELAAERFDLLLHRRAHV</sequence>
<evidence type="ECO:0000313" key="1">
    <source>
        <dbReference type="EMBL" id="CAG9187763.1"/>
    </source>
</evidence>
<name>A0ABM8Y4S9_9BURK</name>
<comment type="caution">
    <text evidence="1">The sequence shown here is derived from an EMBL/GenBank/DDBJ whole genome shotgun (WGS) entry which is preliminary data.</text>
</comment>
<gene>
    <name evidence="1" type="ORF">LMG23994_07210</name>
</gene>
<protein>
    <submittedName>
        <fullName evidence="1">Uncharacterized protein</fullName>
    </submittedName>
</protein>
<dbReference type="Proteomes" id="UP000701702">
    <property type="component" value="Unassembled WGS sequence"/>
</dbReference>
<organism evidence="1 2">
    <name type="scientific">Cupriavidus pinatubonensis</name>
    <dbReference type="NCBI Taxonomy" id="248026"/>
    <lineage>
        <taxon>Bacteria</taxon>
        <taxon>Pseudomonadati</taxon>
        <taxon>Pseudomonadota</taxon>
        <taxon>Betaproteobacteria</taxon>
        <taxon>Burkholderiales</taxon>
        <taxon>Burkholderiaceae</taxon>
        <taxon>Cupriavidus</taxon>
    </lineage>
</organism>
<accession>A0ABM8Y4S9</accession>